<dbReference type="AlphaFoldDB" id="A0A172RX85"/>
<dbReference type="Pfam" id="PF08797">
    <property type="entry name" value="HIRAN"/>
    <property type="match status" value="1"/>
</dbReference>
<dbReference type="Proteomes" id="UP000182975">
    <property type="component" value="Unassembled WGS sequence"/>
</dbReference>
<dbReference type="STRING" id="79604.AAY81_02660"/>
<name>A0A172RX85_9ACTN</name>
<dbReference type="SMART" id="SM00910">
    <property type="entry name" value="HIRAN"/>
    <property type="match status" value="1"/>
</dbReference>
<dbReference type="KEGG" id="ddt:AAY81_02660"/>
<dbReference type="OrthoDB" id="9812156at2"/>
<proteinExistence type="predicted"/>
<dbReference type="PATRIC" id="fig|79604.3.peg.541"/>
<dbReference type="RefSeq" id="WP_066661050.1">
    <property type="nucleotide sequence ID" value="NZ_CP011402.1"/>
</dbReference>
<sequence length="108" mass="12163">MYEPSKLLKSFYVAGFQYYDGALVLDKLKPGTKLKMVPAPDNPYDPNAIELRYKKTKLGFVPRVDNGLLSVLAFYGHKGVFEARVLQVDPEAAPQEQVRVGVYVVDNR</sequence>
<dbReference type="GO" id="GO:0008270">
    <property type="term" value="F:zinc ion binding"/>
    <property type="evidence" value="ECO:0007669"/>
    <property type="project" value="InterPro"/>
</dbReference>
<keyword evidence="1" id="KW-0479">Metal-binding</keyword>
<dbReference type="GO" id="GO:0003676">
    <property type="term" value="F:nucleic acid binding"/>
    <property type="evidence" value="ECO:0007669"/>
    <property type="project" value="InterPro"/>
</dbReference>
<keyword evidence="2" id="KW-0378">Hydrolase</keyword>
<feature type="domain" description="HIRAN" evidence="3">
    <location>
        <begin position="6"/>
        <end position="106"/>
    </location>
</feature>
<keyword evidence="5" id="KW-1185">Reference proteome</keyword>
<protein>
    <submittedName>
        <fullName evidence="4">HIRAN domain-containing protein</fullName>
    </submittedName>
</protein>
<dbReference type="Gene3D" id="3.30.70.2330">
    <property type="match status" value="1"/>
</dbReference>
<dbReference type="InterPro" id="IPR014905">
    <property type="entry name" value="HIRAN"/>
</dbReference>
<reference evidence="5" key="1">
    <citation type="submission" date="2016-10" db="EMBL/GenBank/DDBJ databases">
        <authorList>
            <person name="Varghese N."/>
        </authorList>
    </citation>
    <scope>NUCLEOTIDE SEQUENCE [LARGE SCALE GENOMIC DNA]</scope>
    <source>
        <strain evidence="5">DSM 21843</strain>
    </source>
</reference>
<evidence type="ECO:0000256" key="2">
    <source>
        <dbReference type="ARBA" id="ARBA00022801"/>
    </source>
</evidence>
<evidence type="ECO:0000256" key="1">
    <source>
        <dbReference type="ARBA" id="ARBA00022723"/>
    </source>
</evidence>
<evidence type="ECO:0000313" key="4">
    <source>
        <dbReference type="EMBL" id="SEO64708.1"/>
    </source>
</evidence>
<evidence type="ECO:0000259" key="3">
    <source>
        <dbReference type="SMART" id="SM00910"/>
    </source>
</evidence>
<gene>
    <name evidence="4" type="ORF">SAMN02910314_00784</name>
</gene>
<organism evidence="4 5">
    <name type="scientific">Denitrobacterium detoxificans</name>
    <dbReference type="NCBI Taxonomy" id="79604"/>
    <lineage>
        <taxon>Bacteria</taxon>
        <taxon>Bacillati</taxon>
        <taxon>Actinomycetota</taxon>
        <taxon>Coriobacteriia</taxon>
        <taxon>Eggerthellales</taxon>
        <taxon>Eggerthellaceae</taxon>
        <taxon>Denitrobacterium</taxon>
    </lineage>
</organism>
<dbReference type="GO" id="GO:0016818">
    <property type="term" value="F:hydrolase activity, acting on acid anhydrides, in phosphorus-containing anhydrides"/>
    <property type="evidence" value="ECO:0007669"/>
    <property type="project" value="InterPro"/>
</dbReference>
<evidence type="ECO:0000313" key="5">
    <source>
        <dbReference type="Proteomes" id="UP000182975"/>
    </source>
</evidence>
<accession>A0A172RX85</accession>
<dbReference type="EMBL" id="FOEC01000003">
    <property type="protein sequence ID" value="SEO64708.1"/>
    <property type="molecule type" value="Genomic_DNA"/>
</dbReference>